<evidence type="ECO:0000313" key="1">
    <source>
        <dbReference type="EMBL" id="CAH2042362.1"/>
    </source>
</evidence>
<protein>
    <submittedName>
        <fullName evidence="1">Uncharacterized protein</fullName>
    </submittedName>
</protein>
<organism evidence="1 2">
    <name type="scientific">Iphiclides podalirius</name>
    <name type="common">scarce swallowtail</name>
    <dbReference type="NCBI Taxonomy" id="110791"/>
    <lineage>
        <taxon>Eukaryota</taxon>
        <taxon>Metazoa</taxon>
        <taxon>Ecdysozoa</taxon>
        <taxon>Arthropoda</taxon>
        <taxon>Hexapoda</taxon>
        <taxon>Insecta</taxon>
        <taxon>Pterygota</taxon>
        <taxon>Neoptera</taxon>
        <taxon>Endopterygota</taxon>
        <taxon>Lepidoptera</taxon>
        <taxon>Glossata</taxon>
        <taxon>Ditrysia</taxon>
        <taxon>Papilionoidea</taxon>
        <taxon>Papilionidae</taxon>
        <taxon>Papilioninae</taxon>
        <taxon>Iphiclides</taxon>
    </lineage>
</organism>
<reference evidence="1" key="1">
    <citation type="submission" date="2022-03" db="EMBL/GenBank/DDBJ databases">
        <authorList>
            <person name="Martin H S."/>
        </authorList>
    </citation>
    <scope>NUCLEOTIDE SEQUENCE</scope>
</reference>
<evidence type="ECO:0000313" key="2">
    <source>
        <dbReference type="Proteomes" id="UP000837857"/>
    </source>
</evidence>
<sequence>MTALDLRVGVINVQLRFIRSSLILRSILKKSYERQVSLNSGKQNAGRQKKPKATKKNMMKVVIIYQMIRSV</sequence>
<proteinExistence type="predicted"/>
<keyword evidence="2" id="KW-1185">Reference proteome</keyword>
<dbReference type="EMBL" id="OW152826">
    <property type="protein sequence ID" value="CAH2042362.1"/>
    <property type="molecule type" value="Genomic_DNA"/>
</dbReference>
<accession>A0ABN8HZ18</accession>
<dbReference type="Proteomes" id="UP000837857">
    <property type="component" value="Chromosome 14"/>
</dbReference>
<gene>
    <name evidence="1" type="ORF">IPOD504_LOCUS3759</name>
</gene>
<feature type="non-terminal residue" evidence="1">
    <location>
        <position position="71"/>
    </location>
</feature>
<name>A0ABN8HZ18_9NEOP</name>